<evidence type="ECO:0000313" key="2">
    <source>
        <dbReference type="Proteomes" id="UP001226084"/>
    </source>
</evidence>
<organism evidence="1 2">
    <name type="scientific">Stenotrophomonas rhizophila</name>
    <dbReference type="NCBI Taxonomy" id="216778"/>
    <lineage>
        <taxon>Bacteria</taxon>
        <taxon>Pseudomonadati</taxon>
        <taxon>Pseudomonadota</taxon>
        <taxon>Gammaproteobacteria</taxon>
        <taxon>Lysobacterales</taxon>
        <taxon>Lysobacteraceae</taxon>
        <taxon>Stenotrophomonas</taxon>
    </lineage>
</organism>
<dbReference type="Proteomes" id="UP001226084">
    <property type="component" value="Unassembled WGS sequence"/>
</dbReference>
<evidence type="ECO:0000313" key="1">
    <source>
        <dbReference type="EMBL" id="MDQ1107424.1"/>
    </source>
</evidence>
<reference evidence="1" key="1">
    <citation type="submission" date="2023-07" db="EMBL/GenBank/DDBJ databases">
        <title>Functional and genomic diversity of the sorghum phyllosphere microbiome.</title>
        <authorList>
            <person name="Shade A."/>
        </authorList>
    </citation>
    <scope>NUCLEOTIDE SEQUENCE</scope>
    <source>
        <strain evidence="1">SORGH_AS_0457</strain>
    </source>
</reference>
<proteinExistence type="predicted"/>
<accession>A0AAP5AF13</accession>
<dbReference type="EMBL" id="JAUTAS010000001">
    <property type="protein sequence ID" value="MDQ1107424.1"/>
    <property type="molecule type" value="Genomic_DNA"/>
</dbReference>
<comment type="caution">
    <text evidence="1">The sequence shown here is derived from an EMBL/GenBank/DDBJ whole genome shotgun (WGS) entry which is preliminary data.</text>
</comment>
<gene>
    <name evidence="1" type="ORF">QE424_000583</name>
</gene>
<sequence length="125" mass="13436">MDIHDFEITSIRTSGRNAFVLRLLDTQTLKSYVMEFSEVKRLCVEGFSLQNVIADVHVYHALSAEFGVRRACGMLDLDLAAAALALEKGSLVLIEAASGAEIACLLAGKDLPDPALEEGGVNSIK</sequence>
<dbReference type="AlphaFoldDB" id="A0AAP5AF13"/>
<protein>
    <submittedName>
        <fullName evidence="1">Uncharacterized protein</fullName>
    </submittedName>
</protein>
<dbReference type="RefSeq" id="WP_179197341.1">
    <property type="nucleotide sequence ID" value="NZ_CP118898.1"/>
</dbReference>
<name>A0AAP5AF13_9GAMM</name>